<keyword evidence="3" id="KW-1185">Reference proteome</keyword>
<dbReference type="PANTHER" id="PTHR31739:SF25">
    <property type="entry name" value="(E,E)-GERANYLLINALOOL SYNTHASE"/>
    <property type="match status" value="1"/>
</dbReference>
<dbReference type="PANTHER" id="PTHR31739">
    <property type="entry name" value="ENT-COPALYL DIPHOSPHATE SYNTHASE, CHLOROPLASTIC"/>
    <property type="match status" value="1"/>
</dbReference>
<dbReference type="AlphaFoldDB" id="I0UZW0"/>
<dbReference type="InterPro" id="IPR008930">
    <property type="entry name" value="Terpenoid_cyclase/PrenylTrfase"/>
</dbReference>
<dbReference type="Pfam" id="PF13243">
    <property type="entry name" value="SQHop_cyclase_C"/>
    <property type="match status" value="1"/>
</dbReference>
<dbReference type="SMR" id="I0UZW0"/>
<accession>I0UZW0</accession>
<protein>
    <recommendedName>
        <fullName evidence="1">Squalene cyclase C-terminal domain-containing protein</fullName>
    </recommendedName>
</protein>
<dbReference type="HOGENOM" id="CLU_041269_0_0_11"/>
<organism evidence="2 3">
    <name type="scientific">Saccharomonospora xinjiangensis XJ-54</name>
    <dbReference type="NCBI Taxonomy" id="882086"/>
    <lineage>
        <taxon>Bacteria</taxon>
        <taxon>Bacillati</taxon>
        <taxon>Actinomycetota</taxon>
        <taxon>Actinomycetes</taxon>
        <taxon>Pseudonocardiales</taxon>
        <taxon>Pseudonocardiaceae</taxon>
        <taxon>Saccharomonospora</taxon>
    </lineage>
</organism>
<dbReference type="GO" id="GO:0016102">
    <property type="term" value="P:diterpenoid biosynthetic process"/>
    <property type="evidence" value="ECO:0007669"/>
    <property type="project" value="TreeGrafter"/>
</dbReference>
<evidence type="ECO:0000259" key="1">
    <source>
        <dbReference type="Pfam" id="PF13243"/>
    </source>
</evidence>
<dbReference type="GO" id="GO:0000287">
    <property type="term" value="F:magnesium ion binding"/>
    <property type="evidence" value="ECO:0007669"/>
    <property type="project" value="TreeGrafter"/>
</dbReference>
<dbReference type="eggNOG" id="COG1657">
    <property type="taxonomic scope" value="Bacteria"/>
</dbReference>
<dbReference type="InterPro" id="IPR032696">
    <property type="entry name" value="SQ_cyclase_C"/>
</dbReference>
<dbReference type="SUPFAM" id="SSF48239">
    <property type="entry name" value="Terpenoid cyclases/Protein prenyltransferases"/>
    <property type="match status" value="1"/>
</dbReference>
<dbReference type="EMBL" id="JH636049">
    <property type="protein sequence ID" value="EID53413.1"/>
    <property type="molecule type" value="Genomic_DNA"/>
</dbReference>
<dbReference type="OrthoDB" id="9758578at2"/>
<dbReference type="STRING" id="882086.SacxiDRAFT_1154"/>
<dbReference type="InterPro" id="IPR050148">
    <property type="entry name" value="Terpene_synthase-like"/>
</dbReference>
<dbReference type="Gene3D" id="1.50.10.160">
    <property type="match status" value="1"/>
</dbReference>
<gene>
    <name evidence="2" type="ORF">SacxiDRAFT_1154</name>
</gene>
<dbReference type="Proteomes" id="UP000004691">
    <property type="component" value="Unassembled WGS sequence"/>
</dbReference>
<dbReference type="RefSeq" id="WP_006237534.1">
    <property type="nucleotide sequence ID" value="NZ_JH636049.1"/>
</dbReference>
<name>I0UZW0_9PSEU</name>
<evidence type="ECO:0000313" key="3">
    <source>
        <dbReference type="Proteomes" id="UP000004691"/>
    </source>
</evidence>
<reference evidence="2 3" key="1">
    <citation type="submission" date="2012-01" db="EMBL/GenBank/DDBJ databases">
        <title>Improved High-Quality Draft sequence of Saccharomonospora xinjiangensis XJ-54.</title>
        <authorList>
            <consortium name="US DOE Joint Genome Institute"/>
            <person name="Lucas S."/>
            <person name="Han J."/>
            <person name="Lapidus A."/>
            <person name="Cheng J.-F."/>
            <person name="Goodwin L."/>
            <person name="Pitluck S."/>
            <person name="Peters L."/>
            <person name="Mikhailova N."/>
            <person name="Teshima H."/>
            <person name="Detter J.C."/>
            <person name="Han C."/>
            <person name="Tapia R."/>
            <person name="Land M."/>
            <person name="Hauser L."/>
            <person name="Kyrpides N."/>
            <person name="Ivanova N."/>
            <person name="Pagani I."/>
            <person name="Brambilla E.-M."/>
            <person name="Klenk H.-P."/>
            <person name="Woyke T."/>
        </authorList>
    </citation>
    <scope>NUCLEOTIDE SEQUENCE [LARGE SCALE GENOMIC DNA]</scope>
    <source>
        <strain evidence="2 3">XJ-54</strain>
    </source>
</reference>
<proteinExistence type="predicted"/>
<evidence type="ECO:0000313" key="2">
    <source>
        <dbReference type="EMBL" id="EID53413.1"/>
    </source>
</evidence>
<sequence>MTPRVSWLDRTAETVRTLLADMAADPNGQYEPCVYETGRLVTLAPSLPGHRQRVRFLLAEQQDDGRWGGPDEYDLVTTLSATEALLTERRRPGSPPAVARAADLGVEALSRRLARPGTLPDTVAVELVVPALLSDVNAHLASLGRAPLPQPAGTRPDLVEAVRDTLAEGHALPEKLWHSLELFGPSATAAASVRPERTAGGGHLVGCSPAATAAWLGDDVLADERHPGVAYLLAVQHENGGVPVAAPLSLFERSWVLSTLLDTGVPLTAPRPVLEELRRSLHAAFGDEGAAGGLGLPVDVDDTAAGLHALALLGSPRSPDCLRRFDRGDHFFCFPEERTPSTSANAHVVQALGALLALPRNSLVLDDESRAWCADALATVVRWLKENQHADGSWSDKWHASPYYATVCCAVALARHGGSAAREAVDRAVEWVLATERDGGAWGRWSATREETAYAVRVLLVAGERSADRSADQVATAAARGARYLLSRWSDERPHPPLWHDKDVYTPTRIIRTEMLAALYAAHTDPRTAPLLADADLPVVVTGSGAA</sequence>
<dbReference type="Gene3D" id="1.50.10.20">
    <property type="match status" value="1"/>
</dbReference>
<dbReference type="GO" id="GO:0010333">
    <property type="term" value="F:terpene synthase activity"/>
    <property type="evidence" value="ECO:0007669"/>
    <property type="project" value="InterPro"/>
</dbReference>
<feature type="domain" description="Squalene cyclase C-terminal" evidence="1">
    <location>
        <begin position="376"/>
        <end position="455"/>
    </location>
</feature>